<dbReference type="InterPro" id="IPR023214">
    <property type="entry name" value="HAD_sf"/>
</dbReference>
<evidence type="ECO:0000259" key="2">
    <source>
        <dbReference type="PROSITE" id="PS50969"/>
    </source>
</evidence>
<evidence type="ECO:0000313" key="3">
    <source>
        <dbReference type="EMBL" id="CUG90132.1"/>
    </source>
</evidence>
<reference evidence="4" key="1">
    <citation type="submission" date="2015-09" db="EMBL/GenBank/DDBJ databases">
        <authorList>
            <consortium name="Pathogen Informatics"/>
        </authorList>
    </citation>
    <scope>NUCLEOTIDE SEQUENCE [LARGE SCALE GENOMIC DNA]</scope>
    <source>
        <strain evidence="4">Lake Konstanz</strain>
    </source>
</reference>
<protein>
    <recommendedName>
        <fullName evidence="2">FCP1 homology domain-containing protein</fullName>
    </recommendedName>
</protein>
<keyword evidence="4" id="KW-1185">Reference proteome</keyword>
<dbReference type="PANTHER" id="PTHR12210">
    <property type="entry name" value="DULLARD PROTEIN PHOSPHATASE"/>
    <property type="match status" value="1"/>
</dbReference>
<evidence type="ECO:0000256" key="1">
    <source>
        <dbReference type="SAM" id="MobiDB-lite"/>
    </source>
</evidence>
<dbReference type="PROSITE" id="PS50969">
    <property type="entry name" value="FCP1"/>
    <property type="match status" value="1"/>
</dbReference>
<dbReference type="Proteomes" id="UP000051952">
    <property type="component" value="Unassembled WGS sequence"/>
</dbReference>
<organism evidence="3 4">
    <name type="scientific">Bodo saltans</name>
    <name type="common">Flagellated protozoan</name>
    <dbReference type="NCBI Taxonomy" id="75058"/>
    <lineage>
        <taxon>Eukaryota</taxon>
        <taxon>Discoba</taxon>
        <taxon>Euglenozoa</taxon>
        <taxon>Kinetoplastea</taxon>
        <taxon>Metakinetoplastina</taxon>
        <taxon>Eubodonida</taxon>
        <taxon>Bodonidae</taxon>
        <taxon>Bodo</taxon>
    </lineage>
</organism>
<feature type="compositionally biased region" description="Low complexity" evidence="1">
    <location>
        <begin position="126"/>
        <end position="139"/>
    </location>
</feature>
<dbReference type="AlphaFoldDB" id="A0A0S4JIG1"/>
<feature type="compositionally biased region" description="Low complexity" evidence="1">
    <location>
        <begin position="93"/>
        <end position="117"/>
    </location>
</feature>
<dbReference type="OrthoDB" id="277011at2759"/>
<dbReference type="OMA" id="AVQYCIY"/>
<feature type="compositionally biased region" description="Polar residues" evidence="1">
    <location>
        <begin position="22"/>
        <end position="56"/>
    </location>
</feature>
<sequence>MNFQSVLTQQQHQYAMQQSQQRRSNTPSTNGNSIRSSLPPTTSTTNGHRSSSSTMNGGHVQGNEYNNRSSGASPSTGGGSFVTKIRQAPSKLSSSGNNGSSSSDATPTNSPTTKSSNIGGLLTQANNVSKTSTSTNKNTAGSDMEPLNSSGKWAVNERRLAQWQQQPYNLSPATHLNLEPMLPPPRPELKQKPLLVLDVDETLVHASFTPAKPFHVKITINVDGETGDIFVAYRPHLFTFLDAILPLFEVAIFTASQSCYADQLMDAIDPQGRLGRLRLFREHCTEVNGARVKDLSLLGRPLHRIALIDNSPVTYLFQPRNAIPILSWFDDPRDTELLKMLPMLRQLAQTPSVYDVLDLWNCSSQR</sequence>
<dbReference type="InterPro" id="IPR050365">
    <property type="entry name" value="TIM50"/>
</dbReference>
<feature type="region of interest" description="Disordered" evidence="1">
    <location>
        <begin position="1"/>
        <end position="148"/>
    </location>
</feature>
<dbReference type="NCBIfam" id="TIGR02251">
    <property type="entry name" value="HIF-SF_euk"/>
    <property type="match status" value="1"/>
</dbReference>
<name>A0A0S4JIG1_BODSA</name>
<dbReference type="Pfam" id="PF03031">
    <property type="entry name" value="NIF"/>
    <property type="match status" value="1"/>
</dbReference>
<dbReference type="InterPro" id="IPR011948">
    <property type="entry name" value="Dullard_phosphatase"/>
</dbReference>
<feature type="domain" description="FCP1 homology" evidence="2">
    <location>
        <begin position="188"/>
        <end position="347"/>
    </location>
</feature>
<dbReference type="FunFam" id="3.40.50.1000:FF:000093">
    <property type="entry name" value="NLI interacting factor-like phosphatase family protein"/>
    <property type="match status" value="1"/>
</dbReference>
<dbReference type="SMART" id="SM00577">
    <property type="entry name" value="CPDc"/>
    <property type="match status" value="1"/>
</dbReference>
<dbReference type="InterPro" id="IPR004274">
    <property type="entry name" value="FCP1_dom"/>
</dbReference>
<gene>
    <name evidence="3" type="ORF">BSAL_25160</name>
</gene>
<dbReference type="SUPFAM" id="SSF56784">
    <property type="entry name" value="HAD-like"/>
    <property type="match status" value="1"/>
</dbReference>
<proteinExistence type="predicted"/>
<dbReference type="GO" id="GO:0016791">
    <property type="term" value="F:phosphatase activity"/>
    <property type="evidence" value="ECO:0007669"/>
    <property type="project" value="InterPro"/>
</dbReference>
<dbReference type="VEuPathDB" id="TriTrypDB:BSAL_25160"/>
<dbReference type="Gene3D" id="3.40.50.1000">
    <property type="entry name" value="HAD superfamily/HAD-like"/>
    <property type="match status" value="1"/>
</dbReference>
<dbReference type="InterPro" id="IPR036412">
    <property type="entry name" value="HAD-like_sf"/>
</dbReference>
<dbReference type="CDD" id="cd07521">
    <property type="entry name" value="HAD_FCP1-like"/>
    <property type="match status" value="1"/>
</dbReference>
<accession>A0A0S4JIG1</accession>
<feature type="compositionally biased region" description="Low complexity" evidence="1">
    <location>
        <begin position="9"/>
        <end position="21"/>
    </location>
</feature>
<evidence type="ECO:0000313" key="4">
    <source>
        <dbReference type="Proteomes" id="UP000051952"/>
    </source>
</evidence>
<dbReference type="EMBL" id="CYKH01001795">
    <property type="protein sequence ID" value="CUG90132.1"/>
    <property type="molecule type" value="Genomic_DNA"/>
</dbReference>